<dbReference type="Proteomes" id="UP001642409">
    <property type="component" value="Unassembled WGS sequence"/>
</dbReference>
<dbReference type="EMBL" id="CAXDID020000143">
    <property type="protein sequence ID" value="CAL6039755.1"/>
    <property type="molecule type" value="Genomic_DNA"/>
</dbReference>
<protein>
    <submittedName>
        <fullName evidence="4">Hypothetical_protein</fullName>
    </submittedName>
</protein>
<evidence type="ECO:0000256" key="1">
    <source>
        <dbReference type="SAM" id="MobiDB-lite"/>
    </source>
</evidence>
<organism evidence="3">
    <name type="scientific">Hexamita inflata</name>
    <dbReference type="NCBI Taxonomy" id="28002"/>
    <lineage>
        <taxon>Eukaryota</taxon>
        <taxon>Metamonada</taxon>
        <taxon>Diplomonadida</taxon>
        <taxon>Hexamitidae</taxon>
        <taxon>Hexamitinae</taxon>
        <taxon>Hexamita</taxon>
    </lineage>
</organism>
<evidence type="ECO:0000313" key="4">
    <source>
        <dbReference type="EMBL" id="CAL6039755.1"/>
    </source>
</evidence>
<keyword evidence="6" id="KW-1185">Reference proteome</keyword>
<reference evidence="4 6" key="2">
    <citation type="submission" date="2024-07" db="EMBL/GenBank/DDBJ databases">
        <authorList>
            <person name="Akdeniz Z."/>
        </authorList>
    </citation>
    <scope>NUCLEOTIDE SEQUENCE [LARGE SCALE GENOMIC DNA]</scope>
</reference>
<dbReference type="EMBL" id="CAXDID020000196">
    <property type="protein sequence ID" value="CAL6053498.1"/>
    <property type="molecule type" value="Genomic_DNA"/>
</dbReference>
<reference evidence="3" key="1">
    <citation type="submission" date="2023-06" db="EMBL/GenBank/DDBJ databases">
        <authorList>
            <person name="Kurt Z."/>
        </authorList>
    </citation>
    <scope>NUCLEOTIDE SEQUENCE</scope>
</reference>
<dbReference type="EMBL" id="CATOUU010001155">
    <property type="protein sequence ID" value="CAI9974854.1"/>
    <property type="molecule type" value="Genomic_DNA"/>
</dbReference>
<accession>A0AA86RMT4</accession>
<evidence type="ECO:0000313" key="5">
    <source>
        <dbReference type="EMBL" id="CAL6053498.1"/>
    </source>
</evidence>
<comment type="caution">
    <text evidence="3">The sequence shown here is derived from an EMBL/GenBank/DDBJ whole genome shotgun (WGS) entry which is preliminary data.</text>
</comment>
<evidence type="ECO:0000313" key="3">
    <source>
        <dbReference type="EMBL" id="CAI9974854.1"/>
    </source>
</evidence>
<evidence type="ECO:0000313" key="6">
    <source>
        <dbReference type="Proteomes" id="UP001642409"/>
    </source>
</evidence>
<dbReference type="AlphaFoldDB" id="A0AA86RMT4"/>
<feature type="region of interest" description="Disordered" evidence="1">
    <location>
        <begin position="1"/>
        <end position="21"/>
    </location>
</feature>
<sequence length="158" mass="18249">MKSNAQSGNWTSDDNGYAPTNSSVYKRKQWMVCDSEEARQSPIKHQSTFRVSHNDPKVEQNYKFENNIYDKKQLQEHTPKNILVQNIAVQNQIKNSNPLNKTCAQILTEISEFDDDVQKLNYLSGVKVTDLQVNYRMILKVFKTNAGKNKFLLFVDSV</sequence>
<proteinExistence type="predicted"/>
<name>A0AA86RMT4_9EUKA</name>
<evidence type="ECO:0000313" key="2">
    <source>
        <dbReference type="EMBL" id="CAI9932872.1"/>
    </source>
</evidence>
<dbReference type="EMBL" id="CATOUU010000526">
    <property type="protein sequence ID" value="CAI9932872.1"/>
    <property type="molecule type" value="Genomic_DNA"/>
</dbReference>
<gene>
    <name evidence="2" type="ORF">HINF_LOCUS20517</name>
    <name evidence="4" type="ORF">HINF_LOCUS38008</name>
    <name evidence="5" type="ORF">HINF_LOCUS45366</name>
    <name evidence="3" type="ORF">HINF_LOCUS62499</name>
</gene>